<keyword evidence="6" id="KW-1133">Transmembrane helix</keyword>
<reference evidence="10 11" key="1">
    <citation type="journal article" date="2015" name="Genome Biol. Evol.">
        <title>Phylogenomic analyses indicate that early fungi evolved digesting cell walls of algal ancestors of land plants.</title>
        <authorList>
            <person name="Chang Y."/>
            <person name="Wang S."/>
            <person name="Sekimoto S."/>
            <person name="Aerts A.L."/>
            <person name="Choi C."/>
            <person name="Clum A."/>
            <person name="LaButti K.M."/>
            <person name="Lindquist E.A."/>
            <person name="Yee Ngan C."/>
            <person name="Ohm R.A."/>
            <person name="Salamov A.A."/>
            <person name="Grigoriev I.V."/>
            <person name="Spatafora J.W."/>
            <person name="Berbee M.L."/>
        </authorList>
    </citation>
    <scope>NUCLEOTIDE SEQUENCE [LARGE SCALE GENOMIC DNA]</scope>
    <source>
        <strain evidence="10 11">JEL478</strain>
    </source>
</reference>
<sequence>MRYIALINNALYVAVSLLIMMAGLASLDLPAPSHILTFEPLCVPLEETSITSFDGIVYTLPPRPNMVFGIYPLSKIYEFFDIPLVVLSSGIGHRAINLHFGFHHCTTNLLTCMWVYVTRSRAAGWFLVLNALHHSFMYAYFAGTQAFSPILPFTYASHSLSSGLF</sequence>
<keyword evidence="5" id="KW-0276">Fatty acid metabolism</keyword>
<evidence type="ECO:0000256" key="6">
    <source>
        <dbReference type="ARBA" id="ARBA00022989"/>
    </source>
</evidence>
<evidence type="ECO:0000256" key="3">
    <source>
        <dbReference type="ARBA" id="ARBA00022679"/>
    </source>
</evidence>
<dbReference type="OrthoDB" id="6495585at2759"/>
<proteinExistence type="predicted"/>
<dbReference type="AlphaFoldDB" id="A0A139APT5"/>
<comment type="subcellular location">
    <subcellularLocation>
        <location evidence="1">Membrane</location>
        <topology evidence="1">Multi-pass membrane protein</topology>
    </subcellularLocation>
</comment>
<evidence type="ECO:0000256" key="7">
    <source>
        <dbReference type="ARBA" id="ARBA00023098"/>
    </source>
</evidence>
<evidence type="ECO:0008006" key="12">
    <source>
        <dbReference type="Google" id="ProtNLM"/>
    </source>
</evidence>
<keyword evidence="3" id="KW-0808">Transferase</keyword>
<gene>
    <name evidence="10" type="ORF">M427DRAFT_53698</name>
</gene>
<evidence type="ECO:0000256" key="9">
    <source>
        <dbReference type="ARBA" id="ARBA00023160"/>
    </source>
</evidence>
<dbReference type="InterPro" id="IPR002076">
    <property type="entry name" value="ELO_fam"/>
</dbReference>
<protein>
    <recommendedName>
        <fullName evidence="12">Very-long-chain 3-oxoacyl-CoA synthase</fullName>
    </recommendedName>
</protein>
<evidence type="ECO:0000256" key="2">
    <source>
        <dbReference type="ARBA" id="ARBA00022516"/>
    </source>
</evidence>
<keyword evidence="7" id="KW-0443">Lipid metabolism</keyword>
<organism evidence="10 11">
    <name type="scientific">Gonapodya prolifera (strain JEL478)</name>
    <name type="common">Monoblepharis prolifera</name>
    <dbReference type="NCBI Taxonomy" id="1344416"/>
    <lineage>
        <taxon>Eukaryota</taxon>
        <taxon>Fungi</taxon>
        <taxon>Fungi incertae sedis</taxon>
        <taxon>Chytridiomycota</taxon>
        <taxon>Chytridiomycota incertae sedis</taxon>
        <taxon>Monoblepharidomycetes</taxon>
        <taxon>Monoblepharidales</taxon>
        <taxon>Gonapodyaceae</taxon>
        <taxon>Gonapodya</taxon>
    </lineage>
</organism>
<evidence type="ECO:0000256" key="8">
    <source>
        <dbReference type="ARBA" id="ARBA00023136"/>
    </source>
</evidence>
<dbReference type="EMBL" id="KQ965741">
    <property type="protein sequence ID" value="KXS18771.1"/>
    <property type="molecule type" value="Genomic_DNA"/>
</dbReference>
<evidence type="ECO:0000313" key="10">
    <source>
        <dbReference type="EMBL" id="KXS18771.1"/>
    </source>
</evidence>
<accession>A0A139APT5</accession>
<name>A0A139APT5_GONPJ</name>
<evidence type="ECO:0000256" key="4">
    <source>
        <dbReference type="ARBA" id="ARBA00022692"/>
    </source>
</evidence>
<keyword evidence="11" id="KW-1185">Reference proteome</keyword>
<dbReference type="GO" id="GO:0016020">
    <property type="term" value="C:membrane"/>
    <property type="evidence" value="ECO:0007669"/>
    <property type="project" value="UniProtKB-SubCell"/>
</dbReference>
<keyword evidence="9" id="KW-0275">Fatty acid biosynthesis</keyword>
<keyword evidence="2" id="KW-0444">Lipid biosynthesis</keyword>
<dbReference type="Pfam" id="PF01151">
    <property type="entry name" value="ELO"/>
    <property type="match status" value="1"/>
</dbReference>
<dbReference type="Proteomes" id="UP000070544">
    <property type="component" value="Unassembled WGS sequence"/>
</dbReference>
<evidence type="ECO:0000256" key="1">
    <source>
        <dbReference type="ARBA" id="ARBA00004141"/>
    </source>
</evidence>
<dbReference type="GO" id="GO:0006633">
    <property type="term" value="P:fatty acid biosynthetic process"/>
    <property type="evidence" value="ECO:0007669"/>
    <property type="project" value="UniProtKB-KW"/>
</dbReference>
<evidence type="ECO:0000313" key="11">
    <source>
        <dbReference type="Proteomes" id="UP000070544"/>
    </source>
</evidence>
<keyword evidence="4" id="KW-0812">Transmembrane</keyword>
<dbReference type="GO" id="GO:0009922">
    <property type="term" value="F:fatty acid elongase activity"/>
    <property type="evidence" value="ECO:0007669"/>
    <property type="project" value="InterPro"/>
</dbReference>
<keyword evidence="8" id="KW-0472">Membrane</keyword>
<evidence type="ECO:0000256" key="5">
    <source>
        <dbReference type="ARBA" id="ARBA00022832"/>
    </source>
</evidence>